<protein>
    <submittedName>
        <fullName evidence="2">Uncharacterized protein</fullName>
    </submittedName>
</protein>
<dbReference type="InterPro" id="IPR013320">
    <property type="entry name" value="ConA-like_dom_sf"/>
</dbReference>
<evidence type="ECO:0000313" key="3">
    <source>
        <dbReference type="Proteomes" id="UP000179266"/>
    </source>
</evidence>
<reference evidence="2 3" key="1">
    <citation type="journal article" date="2016" name="Nat. Commun.">
        <title>Thousands of microbial genomes shed light on interconnected biogeochemical processes in an aquifer system.</title>
        <authorList>
            <person name="Anantharaman K."/>
            <person name="Brown C.T."/>
            <person name="Hug L.A."/>
            <person name="Sharon I."/>
            <person name="Castelle C.J."/>
            <person name="Probst A.J."/>
            <person name="Thomas B.C."/>
            <person name="Singh A."/>
            <person name="Wilkins M.J."/>
            <person name="Karaoz U."/>
            <person name="Brodie E.L."/>
            <person name="Williams K.H."/>
            <person name="Hubbard S.S."/>
            <person name="Banfield J.F."/>
        </authorList>
    </citation>
    <scope>NUCLEOTIDE SEQUENCE [LARGE SCALE GENOMIC DNA]</scope>
</reference>
<dbReference type="SUPFAM" id="SSF49899">
    <property type="entry name" value="Concanavalin A-like lectins/glucanases"/>
    <property type="match status" value="1"/>
</dbReference>
<accession>A0A1F7RJ59</accession>
<evidence type="ECO:0000256" key="1">
    <source>
        <dbReference type="SAM" id="MobiDB-lite"/>
    </source>
</evidence>
<organism evidence="2 3">
    <name type="scientific">Candidatus Schekmanbacteria bacterium RBG_13_48_7</name>
    <dbReference type="NCBI Taxonomy" id="1817878"/>
    <lineage>
        <taxon>Bacteria</taxon>
        <taxon>Candidatus Schekmaniibacteriota</taxon>
    </lineage>
</organism>
<proteinExistence type="predicted"/>
<dbReference type="EMBL" id="MGDD01000345">
    <property type="protein sequence ID" value="OGL41563.1"/>
    <property type="molecule type" value="Genomic_DNA"/>
</dbReference>
<name>A0A1F7RJ59_9BACT</name>
<gene>
    <name evidence="2" type="ORF">A2161_12220</name>
</gene>
<dbReference type="AlphaFoldDB" id="A0A1F7RJ59"/>
<dbReference type="Proteomes" id="UP000179266">
    <property type="component" value="Unassembled WGS sequence"/>
</dbReference>
<comment type="caution">
    <text evidence="2">The sequence shown here is derived from an EMBL/GenBank/DDBJ whole genome shotgun (WGS) entry which is preliminary data.</text>
</comment>
<sequence length="233" mass="25535">MSWLKGSLSVVALIFCVIFLWNGCDFLGFNDENEPNIPGGNGDAGSLLPTPTPPGGPGAPSATPTVRGGGGADLIVSEPGVRREINLGNVSAGTFHFEVRGFDPNRYGGDHDQLKPVYFWLYNGVYDYECSGLLFEVRQLLYANYWCIGGKIKGRNGGSWRGELCYSVTWERDHWYSIDVTWGGGVIALYIDGYLKERMNIGNVNGTVIAGLGWPPARREGIIGLEYRNMGMR</sequence>
<feature type="region of interest" description="Disordered" evidence="1">
    <location>
        <begin position="38"/>
        <end position="65"/>
    </location>
</feature>
<evidence type="ECO:0000313" key="2">
    <source>
        <dbReference type="EMBL" id="OGL41563.1"/>
    </source>
</evidence>